<dbReference type="GO" id="GO:0048472">
    <property type="term" value="F:threonine-phosphate decarboxylase activity"/>
    <property type="evidence" value="ECO:0007669"/>
    <property type="project" value="UniProtKB-EC"/>
</dbReference>
<dbReference type="PANTHER" id="PTHR42885:SF1">
    <property type="entry name" value="THREONINE-PHOSPHATE DECARBOXYLASE"/>
    <property type="match status" value="1"/>
</dbReference>
<gene>
    <name evidence="11" type="ORF">ELQ35_04325</name>
</gene>
<comment type="catalytic activity">
    <reaction evidence="9">
        <text>O-phospho-L-threonine + H(+) = (R)-1-aminopropan-2-yl phosphate + CO2</text>
        <dbReference type="Rhea" id="RHEA:11492"/>
        <dbReference type="ChEBI" id="CHEBI:15378"/>
        <dbReference type="ChEBI" id="CHEBI:16526"/>
        <dbReference type="ChEBI" id="CHEBI:58563"/>
        <dbReference type="ChEBI" id="CHEBI:58675"/>
        <dbReference type="EC" id="4.1.1.81"/>
    </reaction>
</comment>
<comment type="function">
    <text evidence="2">Decarboxylates L-threonine-O-3-phosphate to yield (R)-1-amino-2-propanol O-2-phosphate, the precursor for the linkage between the nucleotide loop and the corrin ring in cobalamin.</text>
</comment>
<dbReference type="SUPFAM" id="SSF53383">
    <property type="entry name" value="PLP-dependent transferases"/>
    <property type="match status" value="1"/>
</dbReference>
<dbReference type="GO" id="GO:0009236">
    <property type="term" value="P:cobalamin biosynthetic process"/>
    <property type="evidence" value="ECO:0007669"/>
    <property type="project" value="UniProtKB-UniPathway"/>
</dbReference>
<reference evidence="11 12" key="1">
    <citation type="submission" date="2018-12" db="EMBL/GenBank/DDBJ databases">
        <title>Bacillus chawlae sp. nov., Bacillus glennii sp. nov., and Bacillus saganii sp. nov. Isolated from the Vehicle Assembly Building at Kennedy Space Center where the Viking Spacecraft were Assembled.</title>
        <authorList>
            <person name="Seuylemezian A."/>
            <person name="Vaishampayan P."/>
        </authorList>
    </citation>
    <scope>NUCLEOTIDE SEQUENCE [LARGE SCALE GENOMIC DNA]</scope>
    <source>
        <strain evidence="11 12">L5</strain>
    </source>
</reference>
<comment type="cofactor">
    <cofactor evidence="1">
        <name>pyridoxal 5'-phosphate</name>
        <dbReference type="ChEBI" id="CHEBI:597326"/>
    </cofactor>
</comment>
<evidence type="ECO:0000256" key="1">
    <source>
        <dbReference type="ARBA" id="ARBA00001933"/>
    </source>
</evidence>
<evidence type="ECO:0000259" key="10">
    <source>
        <dbReference type="Pfam" id="PF00155"/>
    </source>
</evidence>
<evidence type="ECO:0000256" key="8">
    <source>
        <dbReference type="ARBA" id="ARBA00029996"/>
    </source>
</evidence>
<name>A0A3S0U0J1_9BACI</name>
<dbReference type="OrthoDB" id="9813612at2"/>
<protein>
    <recommendedName>
        <fullName evidence="4">threonine-phosphate decarboxylase</fullName>
        <ecNumber evidence="4">4.1.1.81</ecNumber>
    </recommendedName>
    <alternativeName>
        <fullName evidence="8">L-threonine-O-3-phosphate decarboxylase</fullName>
    </alternativeName>
</protein>
<dbReference type="EMBL" id="RYZZ01000005">
    <property type="protein sequence ID" value="RUQ31580.1"/>
    <property type="molecule type" value="Genomic_DNA"/>
</dbReference>
<evidence type="ECO:0000256" key="7">
    <source>
        <dbReference type="ARBA" id="ARBA00023239"/>
    </source>
</evidence>
<evidence type="ECO:0000313" key="11">
    <source>
        <dbReference type="EMBL" id="RUQ31580.1"/>
    </source>
</evidence>
<evidence type="ECO:0000256" key="6">
    <source>
        <dbReference type="ARBA" id="ARBA00022898"/>
    </source>
</evidence>
<feature type="domain" description="Aminotransferase class I/classII large" evidence="10">
    <location>
        <begin position="24"/>
        <end position="350"/>
    </location>
</feature>
<comment type="pathway">
    <text evidence="3">Cofactor biosynthesis; adenosylcobalamin biosynthesis.</text>
</comment>
<dbReference type="EC" id="4.1.1.81" evidence="4"/>
<keyword evidence="7 11" id="KW-0456">Lyase</keyword>
<keyword evidence="6" id="KW-0663">Pyridoxal phosphate</keyword>
<dbReference type="AlphaFoldDB" id="A0A3S0U0J1"/>
<dbReference type="PROSITE" id="PS00105">
    <property type="entry name" value="AA_TRANSFER_CLASS_1"/>
    <property type="match status" value="1"/>
</dbReference>
<dbReference type="InterPro" id="IPR015424">
    <property type="entry name" value="PyrdxlP-dep_Trfase"/>
</dbReference>
<dbReference type="NCBIfam" id="TIGR01140">
    <property type="entry name" value="L_thr_O3P_dcar"/>
    <property type="match status" value="1"/>
</dbReference>
<dbReference type="PANTHER" id="PTHR42885">
    <property type="entry name" value="HISTIDINOL-PHOSPHATE AMINOTRANSFERASE-RELATED"/>
    <property type="match status" value="1"/>
</dbReference>
<dbReference type="GO" id="GO:0030170">
    <property type="term" value="F:pyridoxal phosphate binding"/>
    <property type="evidence" value="ECO:0007669"/>
    <property type="project" value="InterPro"/>
</dbReference>
<dbReference type="InterPro" id="IPR004838">
    <property type="entry name" value="NHTrfase_class1_PyrdxlP-BS"/>
</dbReference>
<evidence type="ECO:0000256" key="2">
    <source>
        <dbReference type="ARBA" id="ARBA00003444"/>
    </source>
</evidence>
<proteinExistence type="predicted"/>
<evidence type="ECO:0000256" key="9">
    <source>
        <dbReference type="ARBA" id="ARBA00048531"/>
    </source>
</evidence>
<dbReference type="Proteomes" id="UP000267430">
    <property type="component" value="Unassembled WGS sequence"/>
</dbReference>
<dbReference type="Pfam" id="PF00155">
    <property type="entry name" value="Aminotran_1_2"/>
    <property type="match status" value="1"/>
</dbReference>
<keyword evidence="5" id="KW-0169">Cobalamin biosynthesis</keyword>
<keyword evidence="12" id="KW-1185">Reference proteome</keyword>
<organism evidence="11 12">
    <name type="scientific">Peribacillus cavernae</name>
    <dbReference type="NCBI Taxonomy" id="1674310"/>
    <lineage>
        <taxon>Bacteria</taxon>
        <taxon>Bacillati</taxon>
        <taxon>Bacillota</taxon>
        <taxon>Bacilli</taxon>
        <taxon>Bacillales</taxon>
        <taxon>Bacillaceae</taxon>
        <taxon>Peribacillus</taxon>
    </lineage>
</organism>
<evidence type="ECO:0000256" key="3">
    <source>
        <dbReference type="ARBA" id="ARBA00004953"/>
    </source>
</evidence>
<dbReference type="UniPathway" id="UPA00148"/>
<dbReference type="CDD" id="cd00609">
    <property type="entry name" value="AAT_like"/>
    <property type="match status" value="1"/>
</dbReference>
<dbReference type="InterPro" id="IPR005860">
    <property type="entry name" value="CobD"/>
</dbReference>
<dbReference type="RefSeq" id="WP_126863603.1">
    <property type="nucleotide sequence ID" value="NZ_JAUSTX010000004.1"/>
</dbReference>
<evidence type="ECO:0000256" key="5">
    <source>
        <dbReference type="ARBA" id="ARBA00022573"/>
    </source>
</evidence>
<dbReference type="Gene3D" id="3.90.1150.10">
    <property type="entry name" value="Aspartate Aminotransferase, domain 1"/>
    <property type="match status" value="1"/>
</dbReference>
<evidence type="ECO:0000313" key="12">
    <source>
        <dbReference type="Proteomes" id="UP000267430"/>
    </source>
</evidence>
<accession>A0A3S0U0J1</accession>
<sequence length="358" mass="41374">MLLPSHGSNPHYLYQSLQITQPEKIIDFSANINPLGPPPELKERWPDFFDLVNEYPDPRAGMLVNLISKSEELPEDRILVGNGGAELITLVARFLSGRKVLIIQPAFSEYEQACMSSGCRVTYHILEEGDWELRLEPLVPLLEQVDAVFICTPNNPTGVAFKEQSVLKLIKACQKHGVFTIIDEAFHDFLERDFSYASYIKDYSNLLILRSLTKMYAIPGLRLGYLLANPEIISQIKRYRPHWSVNSLALMAGEISLKDKVHVEKTKNLIRQQRYKLNGFYKNNNFIVSDSQVNFYLVRDSKKSDQLPLLRFLLQNGIVPRHTFNFPGLDGKWLRFAVKSERDNERLVEVFRQWRNHH</sequence>
<comment type="caution">
    <text evidence="11">The sequence shown here is derived from an EMBL/GenBank/DDBJ whole genome shotgun (WGS) entry which is preliminary data.</text>
</comment>
<evidence type="ECO:0000256" key="4">
    <source>
        <dbReference type="ARBA" id="ARBA00012285"/>
    </source>
</evidence>
<dbReference type="Gene3D" id="3.40.640.10">
    <property type="entry name" value="Type I PLP-dependent aspartate aminotransferase-like (Major domain)"/>
    <property type="match status" value="1"/>
</dbReference>
<dbReference type="InterPro" id="IPR015421">
    <property type="entry name" value="PyrdxlP-dep_Trfase_major"/>
</dbReference>
<dbReference type="InterPro" id="IPR004839">
    <property type="entry name" value="Aminotransferase_I/II_large"/>
</dbReference>
<dbReference type="InterPro" id="IPR015422">
    <property type="entry name" value="PyrdxlP-dep_Trfase_small"/>
</dbReference>